<feature type="domain" description="FANCL UBC-like" evidence="3">
    <location>
        <begin position="65"/>
        <end position="164"/>
    </location>
</feature>
<dbReference type="InterPro" id="IPR026850">
    <property type="entry name" value="FANCL_C"/>
</dbReference>
<dbReference type="STRING" id="3088.A0A383W475"/>
<dbReference type="Gene3D" id="3.10.110.10">
    <property type="entry name" value="Ubiquitin Conjugating Enzyme"/>
    <property type="match status" value="1"/>
</dbReference>
<dbReference type="CDD" id="cd23832">
    <property type="entry name" value="DRWD-C_FANCL"/>
    <property type="match status" value="1"/>
</dbReference>
<dbReference type="Gene3D" id="3.30.40.10">
    <property type="entry name" value="Zinc/RING finger domain, C3HC4 (zinc finger)"/>
    <property type="match status" value="1"/>
</dbReference>
<dbReference type="EMBL" id="FNXT01001088">
    <property type="protein sequence ID" value="SZX71939.1"/>
    <property type="molecule type" value="Genomic_DNA"/>
</dbReference>
<dbReference type="AlphaFoldDB" id="A0A383W475"/>
<sequence length="287" mass="30247">MCLQLHDAAGRLHTAELQLPAGFPVSAPAVTVHLPKPFKLKWLPGHTLLQLKQQLQQALDSYQALWAQLEDIDRHTQLLDPPQALAHPYASCSRCIALGNGASCQLQLSAAAPRSMPAVVFYGPSSTVARLQAAWYSGAAQQWDEQQSVRENLQEVLQVQLPAPKPGSKRGCAAAASAAGASGIEQAEAAAGSEADDASDDDYDMAGDGACCICYSLHLPDPAHPDQIGAAPSVTCPGASCSRVFHAMCLAEWLGALPTSRRVFDTLFGSCPFCNGPIGVSTRPAAH</sequence>
<evidence type="ECO:0000313" key="4">
    <source>
        <dbReference type="EMBL" id="SZX71939.1"/>
    </source>
</evidence>
<evidence type="ECO:0008006" key="6">
    <source>
        <dbReference type="Google" id="ProtNLM"/>
    </source>
</evidence>
<dbReference type="InterPro" id="IPR013083">
    <property type="entry name" value="Znf_RING/FYVE/PHD"/>
</dbReference>
<dbReference type="PANTHER" id="PTHR13206:SF0">
    <property type="entry name" value="E3 UBIQUITIN-PROTEIN LIGASE FANCL"/>
    <property type="match status" value="1"/>
</dbReference>
<dbReference type="InterPro" id="IPR044037">
    <property type="entry name" value="FANCL_d3"/>
</dbReference>
<dbReference type="SUPFAM" id="SSF57850">
    <property type="entry name" value="RING/U-box"/>
    <property type="match status" value="1"/>
</dbReference>
<name>A0A383W475_TETOB</name>
<dbReference type="CDD" id="cd23831">
    <property type="entry name" value="DRWD-N_FANCL"/>
    <property type="match status" value="1"/>
</dbReference>
<dbReference type="Pfam" id="PF11793">
    <property type="entry name" value="FANCL_C"/>
    <property type="match status" value="1"/>
</dbReference>
<keyword evidence="5" id="KW-1185">Reference proteome</keyword>
<dbReference type="InterPro" id="IPR026848">
    <property type="entry name" value="Fancl"/>
</dbReference>
<proteinExistence type="predicted"/>
<dbReference type="Pfam" id="PF18890">
    <property type="entry name" value="FANCL_d2"/>
    <property type="match status" value="1"/>
</dbReference>
<evidence type="ECO:0000259" key="2">
    <source>
        <dbReference type="Pfam" id="PF18890"/>
    </source>
</evidence>
<gene>
    <name evidence="4" type="ORF">BQ4739_LOCUS12042</name>
</gene>
<dbReference type="GO" id="GO:0006513">
    <property type="term" value="P:protein monoubiquitination"/>
    <property type="evidence" value="ECO:0007669"/>
    <property type="project" value="TreeGrafter"/>
</dbReference>
<dbReference type="PANTHER" id="PTHR13206">
    <property type="entry name" value="UBIQUITIN LIGASE PROTEIN PHF9 FANCONI ANEMIA GROUP L PROTEIN"/>
    <property type="match status" value="1"/>
</dbReference>
<dbReference type="GO" id="GO:0061630">
    <property type="term" value="F:ubiquitin protein ligase activity"/>
    <property type="evidence" value="ECO:0007669"/>
    <property type="project" value="TreeGrafter"/>
</dbReference>
<evidence type="ECO:0000313" key="5">
    <source>
        <dbReference type="Proteomes" id="UP000256970"/>
    </source>
</evidence>
<dbReference type="InterPro" id="IPR043003">
    <property type="entry name" value="FANCL_d3_sf"/>
</dbReference>
<evidence type="ECO:0000259" key="3">
    <source>
        <dbReference type="Pfam" id="PF18891"/>
    </source>
</evidence>
<dbReference type="InterPro" id="IPR043898">
    <property type="entry name" value="FANCL_d2"/>
</dbReference>
<reference evidence="4 5" key="1">
    <citation type="submission" date="2016-10" db="EMBL/GenBank/DDBJ databases">
        <authorList>
            <person name="Cai Z."/>
        </authorList>
    </citation>
    <scope>NUCLEOTIDE SEQUENCE [LARGE SCALE GENOMIC DNA]</scope>
</reference>
<dbReference type="InterPro" id="IPR016135">
    <property type="entry name" value="UBQ-conjugating_enzyme/RWD"/>
</dbReference>
<dbReference type="GO" id="GO:0043240">
    <property type="term" value="C:Fanconi anaemia nuclear complex"/>
    <property type="evidence" value="ECO:0007669"/>
    <property type="project" value="InterPro"/>
</dbReference>
<organism evidence="4 5">
    <name type="scientific">Tetradesmus obliquus</name>
    <name type="common">Green alga</name>
    <name type="synonym">Acutodesmus obliquus</name>
    <dbReference type="NCBI Taxonomy" id="3088"/>
    <lineage>
        <taxon>Eukaryota</taxon>
        <taxon>Viridiplantae</taxon>
        <taxon>Chlorophyta</taxon>
        <taxon>core chlorophytes</taxon>
        <taxon>Chlorophyceae</taxon>
        <taxon>CS clade</taxon>
        <taxon>Sphaeropleales</taxon>
        <taxon>Scenedesmaceae</taxon>
        <taxon>Tetradesmus</taxon>
    </lineage>
</organism>
<feature type="domain" description="FANCL C-terminal" evidence="1">
    <location>
        <begin position="211"/>
        <end position="282"/>
    </location>
</feature>
<dbReference type="Pfam" id="PF18891">
    <property type="entry name" value="FANCL_d3"/>
    <property type="match status" value="1"/>
</dbReference>
<dbReference type="Gene3D" id="3.10.110.20">
    <property type="entry name" value="RWD domain-like"/>
    <property type="match status" value="1"/>
</dbReference>
<feature type="domain" description="FANCL UBC-like" evidence="2">
    <location>
        <begin position="3"/>
        <end position="62"/>
    </location>
</feature>
<accession>A0A383W475</accession>
<protein>
    <recommendedName>
        <fullName evidence="6">RING-type domain-containing protein</fullName>
    </recommendedName>
</protein>
<dbReference type="GO" id="GO:0036297">
    <property type="term" value="P:interstrand cross-link repair"/>
    <property type="evidence" value="ECO:0007669"/>
    <property type="project" value="InterPro"/>
</dbReference>
<dbReference type="Proteomes" id="UP000256970">
    <property type="component" value="Unassembled WGS sequence"/>
</dbReference>
<dbReference type="SMART" id="SM01197">
    <property type="entry name" value="FANCL_C"/>
    <property type="match status" value="1"/>
</dbReference>
<evidence type="ECO:0000259" key="1">
    <source>
        <dbReference type="Pfam" id="PF11793"/>
    </source>
</evidence>